<dbReference type="WBParaSite" id="nRc.2.0.1.t40346-RA">
    <property type="protein sequence ID" value="nRc.2.0.1.t40346-RA"/>
    <property type="gene ID" value="nRc.2.0.1.g40346"/>
</dbReference>
<reference evidence="3" key="1">
    <citation type="submission" date="2022-11" db="UniProtKB">
        <authorList>
            <consortium name="WormBaseParasite"/>
        </authorList>
    </citation>
    <scope>IDENTIFICATION</scope>
</reference>
<sequence>MDQKTNELTKCQNAHPRVASTGEVPTKDEIFSSRLKKSIIERKILGIWLYLNVEDGEYCLRQAAELHLKNIKRAEESKKLRLKTPSDWGNTINCKLYLSPGSKIPKKFGLAVISSELAFISSTSAKPRFFFLNSFLSKFIAENSNVSDVVCDSPSSPCAC</sequence>
<name>A0A915KNI1_ROMCU</name>
<dbReference type="Proteomes" id="UP000887565">
    <property type="component" value="Unplaced"/>
</dbReference>
<evidence type="ECO:0000313" key="2">
    <source>
        <dbReference type="Proteomes" id="UP000887565"/>
    </source>
</evidence>
<dbReference type="AlphaFoldDB" id="A0A915KNI1"/>
<organism evidence="2 3">
    <name type="scientific">Romanomermis culicivorax</name>
    <name type="common">Nematode worm</name>
    <dbReference type="NCBI Taxonomy" id="13658"/>
    <lineage>
        <taxon>Eukaryota</taxon>
        <taxon>Metazoa</taxon>
        <taxon>Ecdysozoa</taxon>
        <taxon>Nematoda</taxon>
        <taxon>Enoplea</taxon>
        <taxon>Dorylaimia</taxon>
        <taxon>Mermithida</taxon>
        <taxon>Mermithoidea</taxon>
        <taxon>Mermithidae</taxon>
        <taxon>Romanomermis</taxon>
    </lineage>
</organism>
<feature type="region of interest" description="Disordered" evidence="1">
    <location>
        <begin position="1"/>
        <end position="20"/>
    </location>
</feature>
<evidence type="ECO:0000313" key="3">
    <source>
        <dbReference type="WBParaSite" id="nRc.2.0.1.t40346-RA"/>
    </source>
</evidence>
<keyword evidence="2" id="KW-1185">Reference proteome</keyword>
<evidence type="ECO:0000256" key="1">
    <source>
        <dbReference type="SAM" id="MobiDB-lite"/>
    </source>
</evidence>
<protein>
    <submittedName>
        <fullName evidence="3">Uncharacterized protein</fullName>
    </submittedName>
</protein>
<proteinExistence type="predicted"/>
<accession>A0A915KNI1</accession>